<dbReference type="InterPro" id="IPR011011">
    <property type="entry name" value="Znf_FYVE_PHD"/>
</dbReference>
<feature type="compositionally biased region" description="Low complexity" evidence="1">
    <location>
        <begin position="354"/>
        <end position="363"/>
    </location>
</feature>
<evidence type="ECO:0000313" key="2">
    <source>
        <dbReference type="EMBL" id="CAH0489816.1"/>
    </source>
</evidence>
<evidence type="ECO:0008006" key="6">
    <source>
        <dbReference type="Google" id="ProtNLM"/>
    </source>
</evidence>
<gene>
    <name evidence="2" type="ORF">PFR001_LOCUS5199</name>
    <name evidence="3" type="ORF">PFR002_LOCUS6529</name>
</gene>
<sequence>MHSNFSSSSSSCRSTFDTTSFTNGKEEDNILLALATNARDKVEHARCVFATAGWKGRKEGQGTRVFDRKSTPGVYDVAASTSLPCSVDEFLEVFSSRNRDDFNATMVALAGDAFSYAFTLREVPMASMNTHLTIKRMQFLGSIPLVSSAKTVEFLDYIDFNYKTRTAVRILQTLTCDQAGRLIVGGDVFAGYLLSEQVKLHQTSVFYFGSHTMALDKLKAKGIVKATFKAATACEATAHALLKLANLVPKVCKIAIRRRLGAAYTVNSAANVVNERCSGCGKLMKESLLRKKYVCYLCCHHTCSSCSKPQDVEVLIGVSKRQRVCCMCIAAARHRAFNTEYQLEDGPMHHLRAASSTASLSRTDPTTPSRVLH</sequence>
<dbReference type="PANTHER" id="PTHR43102:SF2">
    <property type="entry name" value="GAF DOMAIN-CONTAINING PROTEIN"/>
    <property type="match status" value="1"/>
</dbReference>
<dbReference type="EMBL" id="CANTFK010000862">
    <property type="protein sequence ID" value="CAI5731285.1"/>
    <property type="molecule type" value="Genomic_DNA"/>
</dbReference>
<keyword evidence="4" id="KW-1185">Reference proteome</keyword>
<evidence type="ECO:0000313" key="5">
    <source>
        <dbReference type="Proteomes" id="UP001159659"/>
    </source>
</evidence>
<dbReference type="EMBL" id="CAKLBC010001184">
    <property type="protein sequence ID" value="CAH0489816.1"/>
    <property type="molecule type" value="Genomic_DNA"/>
</dbReference>
<dbReference type="PANTHER" id="PTHR43102">
    <property type="entry name" value="SLR1143 PROTEIN"/>
    <property type="match status" value="1"/>
</dbReference>
<dbReference type="AlphaFoldDB" id="A0AAV0U328"/>
<evidence type="ECO:0000256" key="1">
    <source>
        <dbReference type="SAM" id="MobiDB-lite"/>
    </source>
</evidence>
<name>A0AAV0U328_9STRA</name>
<dbReference type="Proteomes" id="UP001157938">
    <property type="component" value="Unassembled WGS sequence"/>
</dbReference>
<feature type="region of interest" description="Disordered" evidence="1">
    <location>
        <begin position="354"/>
        <end position="373"/>
    </location>
</feature>
<evidence type="ECO:0000313" key="4">
    <source>
        <dbReference type="Proteomes" id="UP001157938"/>
    </source>
</evidence>
<dbReference type="CDD" id="cd00065">
    <property type="entry name" value="FYVE_like_SF"/>
    <property type="match status" value="1"/>
</dbReference>
<accession>A0AAV0U328</accession>
<feature type="compositionally biased region" description="Polar residues" evidence="1">
    <location>
        <begin position="364"/>
        <end position="373"/>
    </location>
</feature>
<evidence type="ECO:0000313" key="3">
    <source>
        <dbReference type="EMBL" id="CAI5731285.1"/>
    </source>
</evidence>
<reference evidence="3" key="2">
    <citation type="submission" date="2022-12" db="EMBL/GenBank/DDBJ databases">
        <authorList>
            <person name="Webb A."/>
        </authorList>
    </citation>
    <scope>NUCLEOTIDE SEQUENCE</scope>
    <source>
        <strain evidence="3">Pf2</strain>
    </source>
</reference>
<comment type="caution">
    <text evidence="3">The sequence shown here is derived from an EMBL/GenBank/DDBJ whole genome shotgun (WGS) entry which is preliminary data.</text>
</comment>
<organism evidence="3 5">
    <name type="scientific">Peronospora farinosa</name>
    <dbReference type="NCBI Taxonomy" id="134698"/>
    <lineage>
        <taxon>Eukaryota</taxon>
        <taxon>Sar</taxon>
        <taxon>Stramenopiles</taxon>
        <taxon>Oomycota</taxon>
        <taxon>Peronosporomycetes</taxon>
        <taxon>Peronosporales</taxon>
        <taxon>Peronosporaceae</taxon>
        <taxon>Peronospora</taxon>
    </lineage>
</organism>
<dbReference type="Proteomes" id="UP001159659">
    <property type="component" value="Unassembled WGS sequence"/>
</dbReference>
<dbReference type="SUPFAM" id="SSF57903">
    <property type="entry name" value="FYVE/PHD zinc finger"/>
    <property type="match status" value="1"/>
</dbReference>
<proteinExistence type="predicted"/>
<protein>
    <recommendedName>
        <fullName evidence="6">FYVE-type domain-containing protein</fullName>
    </recommendedName>
</protein>
<reference evidence="2 4" key="1">
    <citation type="submission" date="2021-11" db="EMBL/GenBank/DDBJ databases">
        <authorList>
            <person name="Islam A."/>
            <person name="Islam S."/>
            <person name="Flora M.S."/>
            <person name="Rahman M."/>
            <person name="Ziaur R.M."/>
            <person name="Epstein J.H."/>
            <person name="Hassan M."/>
            <person name="Klassen M."/>
            <person name="Woodard K."/>
            <person name="Webb A."/>
            <person name="Webby R.J."/>
            <person name="El Zowalaty M.E."/>
        </authorList>
    </citation>
    <scope>NUCLEOTIDE SEQUENCE [LARGE SCALE GENOMIC DNA]</scope>
    <source>
        <strain evidence="2">Pf1</strain>
    </source>
</reference>